<keyword evidence="5 7" id="KW-0408">Iron</keyword>
<dbReference type="HOGENOM" id="CLU_033716_1_0_0"/>
<protein>
    <submittedName>
        <fullName evidence="8">Cytochrome P450</fullName>
    </submittedName>
</protein>
<evidence type="ECO:0000313" key="9">
    <source>
        <dbReference type="Proteomes" id="UP000006860"/>
    </source>
</evidence>
<dbReference type="OrthoDB" id="9801155at2"/>
<evidence type="ECO:0000256" key="3">
    <source>
        <dbReference type="ARBA" id="ARBA00022723"/>
    </source>
</evidence>
<dbReference type="PRINTS" id="PR00359">
    <property type="entry name" value="BP450"/>
</dbReference>
<dbReference type="PROSITE" id="PS00086">
    <property type="entry name" value="CYTOCHROME_P450"/>
    <property type="match status" value="1"/>
</dbReference>
<accession>F0SJ16</accession>
<dbReference type="SUPFAM" id="SSF48264">
    <property type="entry name" value="Cytochrome P450"/>
    <property type="match status" value="1"/>
</dbReference>
<keyword evidence="6 7" id="KW-0503">Monooxygenase</keyword>
<dbReference type="InterPro" id="IPR036396">
    <property type="entry name" value="Cyt_P450_sf"/>
</dbReference>
<reference evidence="9" key="1">
    <citation type="submission" date="2011-02" db="EMBL/GenBank/DDBJ databases">
        <title>The complete genome of Planctomyces brasiliensis DSM 5305.</title>
        <authorList>
            <person name="Lucas S."/>
            <person name="Copeland A."/>
            <person name="Lapidus A."/>
            <person name="Bruce D."/>
            <person name="Goodwin L."/>
            <person name="Pitluck S."/>
            <person name="Kyrpides N."/>
            <person name="Mavromatis K."/>
            <person name="Pagani I."/>
            <person name="Ivanova N."/>
            <person name="Ovchinnikova G."/>
            <person name="Lu M."/>
            <person name="Detter J.C."/>
            <person name="Han C."/>
            <person name="Land M."/>
            <person name="Hauser L."/>
            <person name="Markowitz V."/>
            <person name="Cheng J.-F."/>
            <person name="Hugenholtz P."/>
            <person name="Woyke T."/>
            <person name="Wu D."/>
            <person name="Tindall B."/>
            <person name="Pomrenke H.G."/>
            <person name="Brambilla E."/>
            <person name="Klenk H.-P."/>
            <person name="Eisen J.A."/>
        </authorList>
    </citation>
    <scope>NUCLEOTIDE SEQUENCE [LARGE SCALE GENOMIC DNA]</scope>
    <source>
        <strain evidence="9">ATCC 49424 / DSM 5305 / JCM 21570 / NBRC 103401 / IFAM 1448</strain>
    </source>
</reference>
<evidence type="ECO:0000256" key="6">
    <source>
        <dbReference type="ARBA" id="ARBA00023033"/>
    </source>
</evidence>
<dbReference type="EMBL" id="CP002546">
    <property type="protein sequence ID" value="ADY58558.1"/>
    <property type="molecule type" value="Genomic_DNA"/>
</dbReference>
<proteinExistence type="inferred from homology"/>
<keyword evidence="4 7" id="KW-0560">Oxidoreductase</keyword>
<dbReference type="InterPro" id="IPR002397">
    <property type="entry name" value="Cyt_P450_B"/>
</dbReference>
<gene>
    <name evidence="8" type="ordered locus">Plabr_0937</name>
</gene>
<dbReference type="GO" id="GO:0020037">
    <property type="term" value="F:heme binding"/>
    <property type="evidence" value="ECO:0007669"/>
    <property type="project" value="InterPro"/>
</dbReference>
<dbReference type="Gene3D" id="1.10.630.10">
    <property type="entry name" value="Cytochrome P450"/>
    <property type="match status" value="1"/>
</dbReference>
<dbReference type="PANTHER" id="PTHR46696">
    <property type="entry name" value="P450, PUTATIVE (EUROFUNG)-RELATED"/>
    <property type="match status" value="1"/>
</dbReference>
<keyword evidence="9" id="KW-1185">Reference proteome</keyword>
<dbReference type="CDD" id="cd11029">
    <property type="entry name" value="CYP107-like"/>
    <property type="match status" value="1"/>
</dbReference>
<dbReference type="AlphaFoldDB" id="F0SJ16"/>
<dbReference type="STRING" id="756272.Plabr_0937"/>
<dbReference type="Pfam" id="PF00067">
    <property type="entry name" value="p450"/>
    <property type="match status" value="1"/>
</dbReference>
<dbReference type="GO" id="GO:0016705">
    <property type="term" value="F:oxidoreductase activity, acting on paired donors, with incorporation or reduction of molecular oxygen"/>
    <property type="evidence" value="ECO:0007669"/>
    <property type="project" value="InterPro"/>
</dbReference>
<keyword evidence="2 7" id="KW-0349">Heme</keyword>
<dbReference type="PANTHER" id="PTHR46696:SF1">
    <property type="entry name" value="CYTOCHROME P450 YJIB-RELATED"/>
    <property type="match status" value="1"/>
</dbReference>
<evidence type="ECO:0000256" key="1">
    <source>
        <dbReference type="ARBA" id="ARBA00010617"/>
    </source>
</evidence>
<dbReference type="GO" id="GO:0005506">
    <property type="term" value="F:iron ion binding"/>
    <property type="evidence" value="ECO:0007669"/>
    <property type="project" value="InterPro"/>
</dbReference>
<organism evidence="8 9">
    <name type="scientific">Rubinisphaera brasiliensis (strain ATCC 49424 / DSM 5305 / JCM 21570 / IAM 15109 / NBRC 103401 / IFAM 1448)</name>
    <name type="common">Planctomyces brasiliensis</name>
    <dbReference type="NCBI Taxonomy" id="756272"/>
    <lineage>
        <taxon>Bacteria</taxon>
        <taxon>Pseudomonadati</taxon>
        <taxon>Planctomycetota</taxon>
        <taxon>Planctomycetia</taxon>
        <taxon>Planctomycetales</taxon>
        <taxon>Planctomycetaceae</taxon>
        <taxon>Rubinisphaera</taxon>
    </lineage>
</organism>
<dbReference type="FunFam" id="1.10.630.10:FF:000018">
    <property type="entry name" value="Cytochrome P450 monooxygenase"/>
    <property type="match status" value="1"/>
</dbReference>
<dbReference type="InterPro" id="IPR001128">
    <property type="entry name" value="Cyt_P450"/>
</dbReference>
<evidence type="ECO:0000256" key="7">
    <source>
        <dbReference type="RuleBase" id="RU000461"/>
    </source>
</evidence>
<comment type="similarity">
    <text evidence="1 7">Belongs to the cytochrome P450 family.</text>
</comment>
<evidence type="ECO:0000256" key="5">
    <source>
        <dbReference type="ARBA" id="ARBA00023004"/>
    </source>
</evidence>
<dbReference type="GO" id="GO:0004497">
    <property type="term" value="F:monooxygenase activity"/>
    <property type="evidence" value="ECO:0007669"/>
    <property type="project" value="UniProtKB-KW"/>
</dbReference>
<dbReference type="KEGG" id="pbs:Plabr_0937"/>
<sequence>MTTQTFDLTSPAFKLAPQPTFAAMREQGPVLKADLPFIGEAWVTTTYEATTNVLRDQENFVVEPRNAGRKTIAGFRWWMPRTIKALTSNMLGKDEPDHRRLRRLVESAFVKQSVEEMRPRIASLAEQQLDIMEAQAERNGGRVDFMEHFARPFPLSIIAELLGISDEDRDKFGRWASAFTSVNKASDFVKMIPAIWKINRFLRSQFEQCRKQPRPGMISALVEAEHDGQSLNEEELLAMVFLLLFAGHETTVHLLDIGLFTLLQHPDQKAELLADRSKADAAVDEILRHGSSIQMTKPRYAAHDITLYGQPIKQGEIVVPLLAAANSDPAKFENPEVFDINRSPNPHVAFGTGIHVCLGLKLAKAEVGIALEKLFTRFPDLRLSVPAEEIPWSERIGHRAMKGLPVRLTTQVPSSRLEVGHAM</sequence>
<dbReference type="PRINTS" id="PR00385">
    <property type="entry name" value="P450"/>
</dbReference>
<evidence type="ECO:0000256" key="4">
    <source>
        <dbReference type="ARBA" id="ARBA00023002"/>
    </source>
</evidence>
<keyword evidence="3 7" id="KW-0479">Metal-binding</keyword>
<dbReference type="InterPro" id="IPR017972">
    <property type="entry name" value="Cyt_P450_CS"/>
</dbReference>
<dbReference type="Proteomes" id="UP000006860">
    <property type="component" value="Chromosome"/>
</dbReference>
<dbReference type="eggNOG" id="COG2124">
    <property type="taxonomic scope" value="Bacteria"/>
</dbReference>
<evidence type="ECO:0000256" key="2">
    <source>
        <dbReference type="ARBA" id="ARBA00022617"/>
    </source>
</evidence>
<evidence type="ECO:0000313" key="8">
    <source>
        <dbReference type="EMBL" id="ADY58558.1"/>
    </source>
</evidence>
<name>F0SJ16_RUBBR</name>